<name>A0A8H5BJE8_9AGAR</name>
<proteinExistence type="predicted"/>
<accession>A0A8H5BJE8</accession>
<keyword evidence="2" id="KW-1185">Reference proteome</keyword>
<organism evidence="1 2">
    <name type="scientific">Psilocybe cf. subviscida</name>
    <dbReference type="NCBI Taxonomy" id="2480587"/>
    <lineage>
        <taxon>Eukaryota</taxon>
        <taxon>Fungi</taxon>
        <taxon>Dikarya</taxon>
        <taxon>Basidiomycota</taxon>
        <taxon>Agaricomycotina</taxon>
        <taxon>Agaricomycetes</taxon>
        <taxon>Agaricomycetidae</taxon>
        <taxon>Agaricales</taxon>
        <taxon>Agaricineae</taxon>
        <taxon>Strophariaceae</taxon>
        <taxon>Psilocybe</taxon>
    </lineage>
</organism>
<sequence>MLDWLAMTRHNRHFQHEQRDSRLISTWTAIVIAPGAAPRSRPELCTHNIFSAENSSTKSPFASLYTLTSARSCGALGCALSPKAAAGEQQRRCQAPVMTSMDVIVDHGPRCPPVAAAVADALTQKSTSDVPVSAIPAISPLYAHRPGPRVVPHCSLTPAVEPASGSIDGKLPTSTLSHTVLNAPLPPLVAWTSGGRRL</sequence>
<reference evidence="1 2" key="1">
    <citation type="journal article" date="2020" name="ISME J.">
        <title>Uncovering the hidden diversity of litter-decomposition mechanisms in mushroom-forming fungi.</title>
        <authorList>
            <person name="Floudas D."/>
            <person name="Bentzer J."/>
            <person name="Ahren D."/>
            <person name="Johansson T."/>
            <person name="Persson P."/>
            <person name="Tunlid A."/>
        </authorList>
    </citation>
    <scope>NUCLEOTIDE SEQUENCE [LARGE SCALE GENOMIC DNA]</scope>
    <source>
        <strain evidence="1 2">CBS 101986</strain>
    </source>
</reference>
<gene>
    <name evidence="1" type="ORF">D9619_011395</name>
</gene>
<evidence type="ECO:0000313" key="2">
    <source>
        <dbReference type="Proteomes" id="UP000567179"/>
    </source>
</evidence>
<dbReference type="EMBL" id="JAACJJ010000016">
    <property type="protein sequence ID" value="KAF5324291.1"/>
    <property type="molecule type" value="Genomic_DNA"/>
</dbReference>
<comment type="caution">
    <text evidence="1">The sequence shown here is derived from an EMBL/GenBank/DDBJ whole genome shotgun (WGS) entry which is preliminary data.</text>
</comment>
<protein>
    <submittedName>
        <fullName evidence="1">Uncharacterized protein</fullName>
    </submittedName>
</protein>
<dbReference type="Proteomes" id="UP000567179">
    <property type="component" value="Unassembled WGS sequence"/>
</dbReference>
<dbReference type="AlphaFoldDB" id="A0A8H5BJE8"/>
<evidence type="ECO:0000313" key="1">
    <source>
        <dbReference type="EMBL" id="KAF5324291.1"/>
    </source>
</evidence>